<comment type="caution">
    <text evidence="2">The sequence shown here is derived from an EMBL/GenBank/DDBJ whole genome shotgun (WGS) entry which is preliminary data.</text>
</comment>
<dbReference type="Proteomes" id="UP001476282">
    <property type="component" value="Unassembled WGS sequence"/>
</dbReference>
<accession>A0ABP9UME5</accession>
<name>A0ABP9UME5_9BACT</name>
<dbReference type="EMBL" id="BAABRI010000008">
    <property type="protein sequence ID" value="GAA5482484.1"/>
    <property type="molecule type" value="Genomic_DNA"/>
</dbReference>
<evidence type="ECO:0008006" key="4">
    <source>
        <dbReference type="Google" id="ProtNLM"/>
    </source>
</evidence>
<keyword evidence="3" id="KW-1185">Reference proteome</keyword>
<feature type="chain" id="PRO_5046493610" description="PEP-CTERM sorting domain-containing protein" evidence="1">
    <location>
        <begin position="39"/>
        <end position="285"/>
    </location>
</feature>
<gene>
    <name evidence="2" type="ORF">Hsar01_01706</name>
</gene>
<evidence type="ECO:0000313" key="3">
    <source>
        <dbReference type="Proteomes" id="UP001476282"/>
    </source>
</evidence>
<evidence type="ECO:0000256" key="1">
    <source>
        <dbReference type="SAM" id="SignalP"/>
    </source>
</evidence>
<sequence length="285" mass="29151">MRVVGFQNPHRNMKKSTSRSCLLGFALPLLTTAGSVVSAVTVNIDFGLTDNHPDGEVTALYSGTAAAPDSGTVWNEVTVVDNSAFTGPPGEFGFWTTNVSVPGLVDSQGLATTLGVTIHAAGPDGTGAFGILAGSTNIGAVATDAVNLMRDYLIGFGDPRTVEITGFGPGTMVDLYLYGAGDTDNRDTTFAVTDVNGLHTATTTGTITGDGGSPVSHTLTLGGDYVVLSGLVADATGMITVSYDNGLGSGEAPFNGLQAVYTVPEVSSLLLSLGALPFLLVRRRI</sequence>
<evidence type="ECO:0000313" key="2">
    <source>
        <dbReference type="EMBL" id="GAA5482484.1"/>
    </source>
</evidence>
<proteinExistence type="predicted"/>
<reference evidence="2 3" key="1">
    <citation type="submission" date="2024-02" db="EMBL/GenBank/DDBJ databases">
        <title>Haloferula sargassicola NBRC 104335.</title>
        <authorList>
            <person name="Ichikawa N."/>
            <person name="Katano-Makiyama Y."/>
            <person name="Hidaka K."/>
        </authorList>
    </citation>
    <scope>NUCLEOTIDE SEQUENCE [LARGE SCALE GENOMIC DNA]</scope>
    <source>
        <strain evidence="2 3">NBRC 104335</strain>
    </source>
</reference>
<organism evidence="2 3">
    <name type="scientific">Haloferula sargassicola</name>
    <dbReference type="NCBI Taxonomy" id="490096"/>
    <lineage>
        <taxon>Bacteria</taxon>
        <taxon>Pseudomonadati</taxon>
        <taxon>Verrucomicrobiota</taxon>
        <taxon>Verrucomicrobiia</taxon>
        <taxon>Verrucomicrobiales</taxon>
        <taxon>Verrucomicrobiaceae</taxon>
        <taxon>Haloferula</taxon>
    </lineage>
</organism>
<protein>
    <recommendedName>
        <fullName evidence="4">PEP-CTERM sorting domain-containing protein</fullName>
    </recommendedName>
</protein>
<keyword evidence="1" id="KW-0732">Signal</keyword>
<feature type="signal peptide" evidence="1">
    <location>
        <begin position="1"/>
        <end position="38"/>
    </location>
</feature>